<dbReference type="Pfam" id="PF00646">
    <property type="entry name" value="F-box"/>
    <property type="match status" value="1"/>
</dbReference>
<sequence length="350" mass="39629">MKTMTTTEEMKISSESPTPASFSSLPYDVVLNVLARISRCHHPTVSLVSKGFRSLLASPELDATRTLIGKTEKYNYLCLQFDPSNPCWFTVGPIPKQKKLISIPSFSDQHPKRPAVVSTGSEIYVIGGTVDRTVSRKVYLLDCRSRQWRTLPEMRFPRVSPAAGFIDGKIYVFGGCSKLCTGESWGEIYDPKTQTWEPLPPTTLTPDVSFQKTLMTFFGERIETFFFEKKFCFHGKEKILFRSCLLCLLIGSPLEWCDLEENPIWREVKGLEGLQSSLDFFSLADPGQGRRLTVGWVSKDEDLWCAEISFERPSREELIGTVEWSKILYTLDRSETGGRIHLLSCATVAF</sequence>
<organism evidence="3 4">
    <name type="scientific">Microthlaspi erraticum</name>
    <dbReference type="NCBI Taxonomy" id="1685480"/>
    <lineage>
        <taxon>Eukaryota</taxon>
        <taxon>Viridiplantae</taxon>
        <taxon>Streptophyta</taxon>
        <taxon>Embryophyta</taxon>
        <taxon>Tracheophyta</taxon>
        <taxon>Spermatophyta</taxon>
        <taxon>Magnoliopsida</taxon>
        <taxon>eudicotyledons</taxon>
        <taxon>Gunneridae</taxon>
        <taxon>Pentapetalae</taxon>
        <taxon>rosids</taxon>
        <taxon>malvids</taxon>
        <taxon>Brassicales</taxon>
        <taxon>Brassicaceae</taxon>
        <taxon>Coluteocarpeae</taxon>
        <taxon>Microthlaspi</taxon>
    </lineage>
</organism>
<proteinExistence type="predicted"/>
<dbReference type="SUPFAM" id="SSF117281">
    <property type="entry name" value="Kelch motif"/>
    <property type="match status" value="1"/>
</dbReference>
<dbReference type="SMART" id="SM00612">
    <property type="entry name" value="Kelch"/>
    <property type="match status" value="2"/>
</dbReference>
<dbReference type="InterPro" id="IPR015915">
    <property type="entry name" value="Kelch-typ_b-propeller"/>
</dbReference>
<dbReference type="Gene3D" id="2.120.10.80">
    <property type="entry name" value="Kelch-type beta propeller"/>
    <property type="match status" value="1"/>
</dbReference>
<dbReference type="Proteomes" id="UP000467841">
    <property type="component" value="Unassembled WGS sequence"/>
</dbReference>
<accession>A0A6D2J4P3</accession>
<gene>
    <name evidence="3" type="ORF">MERR_LOCUS21310</name>
</gene>
<dbReference type="OrthoDB" id="5803581at2759"/>
<dbReference type="EMBL" id="CACVBM020001140">
    <property type="protein sequence ID" value="CAA7034075.1"/>
    <property type="molecule type" value="Genomic_DNA"/>
</dbReference>
<evidence type="ECO:0000259" key="1">
    <source>
        <dbReference type="Pfam" id="PF00646"/>
    </source>
</evidence>
<dbReference type="Pfam" id="PF25210">
    <property type="entry name" value="Kelch_FKB95"/>
    <property type="match status" value="1"/>
</dbReference>
<keyword evidence="4" id="KW-1185">Reference proteome</keyword>
<dbReference type="PANTHER" id="PTHR24414">
    <property type="entry name" value="F-BOX/KELCH-REPEAT PROTEIN SKIP4"/>
    <property type="match status" value="1"/>
</dbReference>
<dbReference type="CDD" id="cd22152">
    <property type="entry name" value="F-box_AtAFR-like"/>
    <property type="match status" value="1"/>
</dbReference>
<dbReference type="InterPro" id="IPR006652">
    <property type="entry name" value="Kelch_1"/>
</dbReference>
<feature type="domain" description="FKB95-like N-terminal Kelch" evidence="2">
    <location>
        <begin position="95"/>
        <end position="327"/>
    </location>
</feature>
<dbReference type="InterPro" id="IPR057499">
    <property type="entry name" value="Kelch_FKB95"/>
</dbReference>
<dbReference type="InterPro" id="IPR001810">
    <property type="entry name" value="F-box_dom"/>
</dbReference>
<feature type="domain" description="F-box" evidence="1">
    <location>
        <begin position="22"/>
        <end position="61"/>
    </location>
</feature>
<evidence type="ECO:0000313" key="4">
    <source>
        <dbReference type="Proteomes" id="UP000467841"/>
    </source>
</evidence>
<dbReference type="SUPFAM" id="SSF81383">
    <property type="entry name" value="F-box domain"/>
    <property type="match status" value="1"/>
</dbReference>
<dbReference type="PANTHER" id="PTHR24414:SF127">
    <property type="entry name" value="F-BOX ASSOCIATED DOMAIN-CONTAINING PROTEIN"/>
    <property type="match status" value="1"/>
</dbReference>
<comment type="caution">
    <text evidence="3">The sequence shown here is derived from an EMBL/GenBank/DDBJ whole genome shotgun (WGS) entry which is preliminary data.</text>
</comment>
<dbReference type="InterPro" id="IPR050354">
    <property type="entry name" value="F-box/kelch-repeat_ARATH"/>
</dbReference>
<evidence type="ECO:0000259" key="2">
    <source>
        <dbReference type="Pfam" id="PF25210"/>
    </source>
</evidence>
<dbReference type="InterPro" id="IPR036047">
    <property type="entry name" value="F-box-like_dom_sf"/>
</dbReference>
<protein>
    <submittedName>
        <fullName evidence="3">Uncharacterized protein</fullName>
    </submittedName>
</protein>
<evidence type="ECO:0000313" key="3">
    <source>
        <dbReference type="EMBL" id="CAA7034075.1"/>
    </source>
</evidence>
<dbReference type="AlphaFoldDB" id="A0A6D2J4P3"/>
<name>A0A6D2J4P3_9BRAS</name>
<reference evidence="3" key="1">
    <citation type="submission" date="2020-01" db="EMBL/GenBank/DDBJ databases">
        <authorList>
            <person name="Mishra B."/>
        </authorList>
    </citation>
    <scope>NUCLEOTIDE SEQUENCE [LARGE SCALE GENOMIC DNA]</scope>
</reference>